<dbReference type="InterPro" id="IPR004477">
    <property type="entry name" value="ComEC_N"/>
</dbReference>
<dbReference type="Pfam" id="PF03772">
    <property type="entry name" value="Competence"/>
    <property type="match status" value="1"/>
</dbReference>
<dbReference type="Gene3D" id="3.60.15.10">
    <property type="entry name" value="Ribonuclease Z/Hydroxyacylglutathione hydrolase-like"/>
    <property type="match status" value="1"/>
</dbReference>
<protein>
    <submittedName>
        <fullName evidence="8">ComEC/Rec2 family competence protein</fullName>
    </submittedName>
</protein>
<feature type="transmembrane region" description="Helical" evidence="6">
    <location>
        <begin position="323"/>
        <end position="341"/>
    </location>
</feature>
<feature type="domain" description="Metallo-beta-lactamase" evidence="7">
    <location>
        <begin position="467"/>
        <end position="645"/>
    </location>
</feature>
<reference evidence="8 9" key="1">
    <citation type="submission" date="2020-11" db="EMBL/GenBank/DDBJ databases">
        <title>Fusibacter basophilias sp. nov.</title>
        <authorList>
            <person name="Qiu D."/>
        </authorList>
    </citation>
    <scope>NUCLEOTIDE SEQUENCE [LARGE SCALE GENOMIC DNA]</scope>
    <source>
        <strain evidence="8 9">Q10-2</strain>
    </source>
</reference>
<organism evidence="8 9">
    <name type="scientific">Fusibacter ferrireducens</name>
    <dbReference type="NCBI Taxonomy" id="2785058"/>
    <lineage>
        <taxon>Bacteria</taxon>
        <taxon>Bacillati</taxon>
        <taxon>Bacillota</taxon>
        <taxon>Clostridia</taxon>
        <taxon>Eubacteriales</taxon>
        <taxon>Eubacteriales Family XII. Incertae Sedis</taxon>
        <taxon>Fusibacter</taxon>
    </lineage>
</organism>
<accession>A0ABR9ZWQ2</accession>
<comment type="subcellular location">
    <subcellularLocation>
        <location evidence="1">Cell membrane</location>
        <topology evidence="1">Multi-pass membrane protein</topology>
    </subcellularLocation>
</comment>
<dbReference type="InterPro" id="IPR036866">
    <property type="entry name" value="RibonucZ/Hydroxyglut_hydro"/>
</dbReference>
<feature type="transmembrane region" description="Helical" evidence="6">
    <location>
        <begin position="347"/>
        <end position="372"/>
    </location>
</feature>
<dbReference type="PANTHER" id="PTHR30619:SF7">
    <property type="entry name" value="BETA-LACTAMASE DOMAIN PROTEIN"/>
    <property type="match status" value="1"/>
</dbReference>
<keyword evidence="4 6" id="KW-1133">Transmembrane helix</keyword>
<evidence type="ECO:0000313" key="9">
    <source>
        <dbReference type="Proteomes" id="UP000614200"/>
    </source>
</evidence>
<dbReference type="SMART" id="SM00849">
    <property type="entry name" value="Lactamase_B"/>
    <property type="match status" value="1"/>
</dbReference>
<evidence type="ECO:0000256" key="6">
    <source>
        <dbReference type="SAM" id="Phobius"/>
    </source>
</evidence>
<dbReference type="SUPFAM" id="SSF56281">
    <property type="entry name" value="Metallo-hydrolase/oxidoreductase"/>
    <property type="match status" value="1"/>
</dbReference>
<dbReference type="InterPro" id="IPR001279">
    <property type="entry name" value="Metallo-B-lactamas"/>
</dbReference>
<dbReference type="CDD" id="cd07731">
    <property type="entry name" value="ComA-like_MBL-fold"/>
    <property type="match status" value="1"/>
</dbReference>
<evidence type="ECO:0000313" key="8">
    <source>
        <dbReference type="EMBL" id="MBF4694902.1"/>
    </source>
</evidence>
<dbReference type="Pfam" id="PF00753">
    <property type="entry name" value="Lactamase_B"/>
    <property type="match status" value="1"/>
</dbReference>
<evidence type="ECO:0000259" key="7">
    <source>
        <dbReference type="SMART" id="SM00849"/>
    </source>
</evidence>
<feature type="transmembrane region" description="Helical" evidence="6">
    <location>
        <begin position="228"/>
        <end position="257"/>
    </location>
</feature>
<dbReference type="InterPro" id="IPR035681">
    <property type="entry name" value="ComA-like_MBL"/>
</dbReference>
<keyword evidence="9" id="KW-1185">Reference proteome</keyword>
<keyword evidence="5 6" id="KW-0472">Membrane</keyword>
<dbReference type="InterPro" id="IPR052159">
    <property type="entry name" value="Competence_DNA_uptake"/>
</dbReference>
<evidence type="ECO:0000256" key="3">
    <source>
        <dbReference type="ARBA" id="ARBA00022692"/>
    </source>
</evidence>
<comment type="caution">
    <text evidence="8">The sequence shown here is derived from an EMBL/GenBank/DDBJ whole genome shotgun (WGS) entry which is preliminary data.</text>
</comment>
<feature type="transmembrane region" description="Helical" evidence="6">
    <location>
        <begin position="196"/>
        <end position="216"/>
    </location>
</feature>
<proteinExistence type="predicted"/>
<name>A0ABR9ZWQ2_9FIRM</name>
<dbReference type="NCBIfam" id="TIGR00360">
    <property type="entry name" value="ComEC_N-term"/>
    <property type="match status" value="1"/>
</dbReference>
<dbReference type="PANTHER" id="PTHR30619">
    <property type="entry name" value="DNA INTERNALIZATION/COMPETENCE PROTEIN COMEC/REC2"/>
    <property type="match status" value="1"/>
</dbReference>
<feature type="transmembrane region" description="Helical" evidence="6">
    <location>
        <begin position="269"/>
        <end position="302"/>
    </location>
</feature>
<evidence type="ECO:0000256" key="4">
    <source>
        <dbReference type="ARBA" id="ARBA00022989"/>
    </source>
</evidence>
<sequence length="700" mass="80371">MIVRSMVVLSLVSTLLVHYIMQSHYIKMVTEYRFSTPSNLKQERYLKQIKGHVVSLNSEKETFIFKPDDLKHKICVYYEAENIDASVLEKDILSHTGFEIELDMNERQFRGTHNAYGFDYQKYLYAMNVVGQYHLKSYKVNPEDSKLLFAVFNLNRIKIIRYAETHFPQRVSEYFNALVLGSNAHLSEKDLFRKLGISHIFAISGMHFGLIYAFLYKIIRGPRSFKSIFIILILIMYWGLIGFSYSAGRAVFLVIYIEISRILLRKIDLISAVAFTNLILLFIFPNAVLAVSYQLSFIAYLLIAYVYQKGFSHKPKNKFLENLKLALFIQVFFLPIQLHYFNEVNLLAFFPNVIIVPMISALFPFLFLMPILGKPLFILMEKCLYGVEFLSKQMPQLLVRGQLFTPNQFRIIAIATLFFGLYKSCKISDGLILKKGRTMITSLIILSMLLSGFHFPAMEVHFFDVGHGDSALIRHDHVNILIDTGDQYTDLTQMLLKRDIYKIDALILSHAHNDHVGGVLKLAETFDINQIYCNRETLEVIKETVKTDSEIILVESTMEIVMDGVKLTLMPTVADDANDNAIAVWYDSEAIKGVFLGDMSGAVYEKLPAVLSDLDFIKIAHHGSKTGLSTTFLDRHQIQYAIISHDEKYLMPNKSIIDLLKKQDIEIYETYNCGEIILTGKGIQCYLDNNPSKNPNRFVK</sequence>
<dbReference type="Proteomes" id="UP000614200">
    <property type="component" value="Unassembled WGS sequence"/>
</dbReference>
<gene>
    <name evidence="8" type="ORF">ISU02_17515</name>
</gene>
<dbReference type="EMBL" id="JADKNH010000011">
    <property type="protein sequence ID" value="MBF4694902.1"/>
    <property type="molecule type" value="Genomic_DNA"/>
</dbReference>
<keyword evidence="3 6" id="KW-0812">Transmembrane</keyword>
<keyword evidence="2" id="KW-1003">Cell membrane</keyword>
<evidence type="ECO:0000256" key="1">
    <source>
        <dbReference type="ARBA" id="ARBA00004651"/>
    </source>
</evidence>
<evidence type="ECO:0000256" key="2">
    <source>
        <dbReference type="ARBA" id="ARBA00022475"/>
    </source>
</evidence>
<evidence type="ECO:0000256" key="5">
    <source>
        <dbReference type="ARBA" id="ARBA00023136"/>
    </source>
</evidence>